<accession>A0A0C3SBU0</accession>
<dbReference type="AlphaFoldDB" id="A0A0C3SBU0"/>
<evidence type="ECO:0000313" key="2">
    <source>
        <dbReference type="EMBL" id="KIP08275.1"/>
    </source>
</evidence>
<dbReference type="Proteomes" id="UP000053257">
    <property type="component" value="Unassembled WGS sequence"/>
</dbReference>
<dbReference type="HOGENOM" id="CLU_084837_0_0_1"/>
<feature type="region of interest" description="Disordered" evidence="1">
    <location>
        <begin position="89"/>
        <end position="123"/>
    </location>
</feature>
<feature type="region of interest" description="Disordered" evidence="1">
    <location>
        <begin position="33"/>
        <end position="52"/>
    </location>
</feature>
<reference evidence="2 3" key="1">
    <citation type="journal article" date="2014" name="PLoS Genet.">
        <title>Analysis of the Phlebiopsis gigantea genome, transcriptome and secretome provides insight into its pioneer colonization strategies of wood.</title>
        <authorList>
            <person name="Hori C."/>
            <person name="Ishida T."/>
            <person name="Igarashi K."/>
            <person name="Samejima M."/>
            <person name="Suzuki H."/>
            <person name="Master E."/>
            <person name="Ferreira P."/>
            <person name="Ruiz-Duenas F.J."/>
            <person name="Held B."/>
            <person name="Canessa P."/>
            <person name="Larrondo L.F."/>
            <person name="Schmoll M."/>
            <person name="Druzhinina I.S."/>
            <person name="Kubicek C.P."/>
            <person name="Gaskell J.A."/>
            <person name="Kersten P."/>
            <person name="St John F."/>
            <person name="Glasner J."/>
            <person name="Sabat G."/>
            <person name="Splinter BonDurant S."/>
            <person name="Syed K."/>
            <person name="Yadav J."/>
            <person name="Mgbeahuruike A.C."/>
            <person name="Kovalchuk A."/>
            <person name="Asiegbu F.O."/>
            <person name="Lackner G."/>
            <person name="Hoffmeister D."/>
            <person name="Rencoret J."/>
            <person name="Gutierrez A."/>
            <person name="Sun H."/>
            <person name="Lindquist E."/>
            <person name="Barry K."/>
            <person name="Riley R."/>
            <person name="Grigoriev I.V."/>
            <person name="Henrissat B."/>
            <person name="Kues U."/>
            <person name="Berka R.M."/>
            <person name="Martinez A.T."/>
            <person name="Covert S.F."/>
            <person name="Blanchette R.A."/>
            <person name="Cullen D."/>
        </authorList>
    </citation>
    <scope>NUCLEOTIDE SEQUENCE [LARGE SCALE GENOMIC DNA]</scope>
    <source>
        <strain evidence="2 3">11061_1 CR5-6</strain>
    </source>
</reference>
<feature type="region of interest" description="Disordered" evidence="1">
    <location>
        <begin position="1"/>
        <end position="21"/>
    </location>
</feature>
<name>A0A0C3SBU0_PHLG1</name>
<feature type="compositionally biased region" description="Low complexity" evidence="1">
    <location>
        <begin position="89"/>
        <end position="108"/>
    </location>
</feature>
<protein>
    <submittedName>
        <fullName evidence="2">Uncharacterized protein</fullName>
    </submittedName>
</protein>
<proteinExistence type="predicted"/>
<evidence type="ECO:0000256" key="1">
    <source>
        <dbReference type="SAM" id="MobiDB-lite"/>
    </source>
</evidence>
<sequence>MHQRPASAASVRPSSAASNRQQDQLNSTFTAFGDGIHIHSTPQPGDIPASGVHTPRVQPFTTNLGIPDLFVQGVPQNIAEALNRATTGMTSSGEYTTTTTTTTSRSTTPQLPTVRPVPVNTASSGARAFRRESFMQTSGGMGGEMGGSMIGEVFSDHDLAARFGALGVRPGRTRTVFSSTVSGGTTTSRASVSSREHFVASGLGHFQR</sequence>
<gene>
    <name evidence="2" type="ORF">PHLGIDRAFT_18962</name>
</gene>
<evidence type="ECO:0000313" key="3">
    <source>
        <dbReference type="Proteomes" id="UP000053257"/>
    </source>
</evidence>
<keyword evidence="3" id="KW-1185">Reference proteome</keyword>
<organism evidence="2 3">
    <name type="scientific">Phlebiopsis gigantea (strain 11061_1 CR5-6)</name>
    <name type="common">White-rot fungus</name>
    <name type="synonym">Peniophora gigantea</name>
    <dbReference type="NCBI Taxonomy" id="745531"/>
    <lineage>
        <taxon>Eukaryota</taxon>
        <taxon>Fungi</taxon>
        <taxon>Dikarya</taxon>
        <taxon>Basidiomycota</taxon>
        <taxon>Agaricomycotina</taxon>
        <taxon>Agaricomycetes</taxon>
        <taxon>Polyporales</taxon>
        <taxon>Phanerochaetaceae</taxon>
        <taxon>Phlebiopsis</taxon>
    </lineage>
</organism>
<feature type="compositionally biased region" description="Low complexity" evidence="1">
    <location>
        <begin position="1"/>
        <end position="18"/>
    </location>
</feature>
<dbReference type="EMBL" id="KN840482">
    <property type="protein sequence ID" value="KIP08275.1"/>
    <property type="molecule type" value="Genomic_DNA"/>
</dbReference>